<name>A0AAV3YG29_9GAST</name>
<accession>A0AAV3YG29</accession>
<dbReference type="Proteomes" id="UP000735302">
    <property type="component" value="Unassembled WGS sequence"/>
</dbReference>
<protein>
    <submittedName>
        <fullName evidence="1">Uncharacterized protein</fullName>
    </submittedName>
</protein>
<dbReference type="EMBL" id="BLXT01000945">
    <property type="protein sequence ID" value="GFN81811.1"/>
    <property type="molecule type" value="Genomic_DNA"/>
</dbReference>
<proteinExistence type="predicted"/>
<sequence>MATTTACNDHHHCNSLQCRLVLCGRHTLALPISPRSHPRALKSAEGDYYHNRPVASCSVLMSSALNWRTPRRLRHIVLGTAR</sequence>
<organism evidence="1 2">
    <name type="scientific">Plakobranchus ocellatus</name>
    <dbReference type="NCBI Taxonomy" id="259542"/>
    <lineage>
        <taxon>Eukaryota</taxon>
        <taxon>Metazoa</taxon>
        <taxon>Spiralia</taxon>
        <taxon>Lophotrochozoa</taxon>
        <taxon>Mollusca</taxon>
        <taxon>Gastropoda</taxon>
        <taxon>Heterobranchia</taxon>
        <taxon>Euthyneura</taxon>
        <taxon>Panpulmonata</taxon>
        <taxon>Sacoglossa</taxon>
        <taxon>Placobranchoidea</taxon>
        <taxon>Plakobranchidae</taxon>
        <taxon>Plakobranchus</taxon>
    </lineage>
</organism>
<dbReference type="AlphaFoldDB" id="A0AAV3YG29"/>
<comment type="caution">
    <text evidence="1">The sequence shown here is derived from an EMBL/GenBank/DDBJ whole genome shotgun (WGS) entry which is preliminary data.</text>
</comment>
<gene>
    <name evidence="1" type="ORF">PoB_000831700</name>
</gene>
<evidence type="ECO:0000313" key="1">
    <source>
        <dbReference type="EMBL" id="GFN81811.1"/>
    </source>
</evidence>
<keyword evidence="2" id="KW-1185">Reference proteome</keyword>
<reference evidence="1 2" key="1">
    <citation type="journal article" date="2021" name="Elife">
        <title>Chloroplast acquisition without the gene transfer in kleptoplastic sea slugs, Plakobranchus ocellatus.</title>
        <authorList>
            <person name="Maeda T."/>
            <person name="Takahashi S."/>
            <person name="Yoshida T."/>
            <person name="Shimamura S."/>
            <person name="Takaki Y."/>
            <person name="Nagai Y."/>
            <person name="Toyoda A."/>
            <person name="Suzuki Y."/>
            <person name="Arimoto A."/>
            <person name="Ishii H."/>
            <person name="Satoh N."/>
            <person name="Nishiyama T."/>
            <person name="Hasebe M."/>
            <person name="Maruyama T."/>
            <person name="Minagawa J."/>
            <person name="Obokata J."/>
            <person name="Shigenobu S."/>
        </authorList>
    </citation>
    <scope>NUCLEOTIDE SEQUENCE [LARGE SCALE GENOMIC DNA]</scope>
</reference>
<evidence type="ECO:0000313" key="2">
    <source>
        <dbReference type="Proteomes" id="UP000735302"/>
    </source>
</evidence>